<evidence type="ECO:0000313" key="2">
    <source>
        <dbReference type="Proteomes" id="UP001221757"/>
    </source>
</evidence>
<dbReference type="Proteomes" id="UP001221757">
    <property type="component" value="Unassembled WGS sequence"/>
</dbReference>
<organism evidence="1 2">
    <name type="scientific">Mycena rosella</name>
    <name type="common">Pink bonnet</name>
    <name type="synonym">Agaricus rosellus</name>
    <dbReference type="NCBI Taxonomy" id="1033263"/>
    <lineage>
        <taxon>Eukaryota</taxon>
        <taxon>Fungi</taxon>
        <taxon>Dikarya</taxon>
        <taxon>Basidiomycota</taxon>
        <taxon>Agaricomycotina</taxon>
        <taxon>Agaricomycetes</taxon>
        <taxon>Agaricomycetidae</taxon>
        <taxon>Agaricales</taxon>
        <taxon>Marasmiineae</taxon>
        <taxon>Mycenaceae</taxon>
        <taxon>Mycena</taxon>
    </lineage>
</organism>
<gene>
    <name evidence="1" type="ORF">B0H17DRAFT_1193655</name>
</gene>
<reference evidence="1" key="1">
    <citation type="submission" date="2023-03" db="EMBL/GenBank/DDBJ databases">
        <title>Massive genome expansion in bonnet fungi (Mycena s.s.) driven by repeated elements and novel gene families across ecological guilds.</title>
        <authorList>
            <consortium name="Lawrence Berkeley National Laboratory"/>
            <person name="Harder C.B."/>
            <person name="Miyauchi S."/>
            <person name="Viragh M."/>
            <person name="Kuo A."/>
            <person name="Thoen E."/>
            <person name="Andreopoulos B."/>
            <person name="Lu D."/>
            <person name="Skrede I."/>
            <person name="Drula E."/>
            <person name="Henrissat B."/>
            <person name="Morin E."/>
            <person name="Kohler A."/>
            <person name="Barry K."/>
            <person name="LaButti K."/>
            <person name="Morin E."/>
            <person name="Salamov A."/>
            <person name="Lipzen A."/>
            <person name="Mereny Z."/>
            <person name="Hegedus B."/>
            <person name="Baldrian P."/>
            <person name="Stursova M."/>
            <person name="Weitz H."/>
            <person name="Taylor A."/>
            <person name="Grigoriev I.V."/>
            <person name="Nagy L.G."/>
            <person name="Martin F."/>
            <person name="Kauserud H."/>
        </authorList>
    </citation>
    <scope>NUCLEOTIDE SEQUENCE</scope>
    <source>
        <strain evidence="1">CBHHK067</strain>
    </source>
</reference>
<keyword evidence="2" id="KW-1185">Reference proteome</keyword>
<name>A0AAD7M7A9_MYCRO</name>
<sequence>MDIKNLPPLERFPNLLYPSGTAHTNPEVRTWQAQGTTVAYDPDEDLYELDLPPDVPLPAGDAPSALRMAQTWFPQVAAVSLKAISTTGRGYLVEVAEIVDVSDVARDVPAGHCIITAHPPIDADPAQVHSRVFASGIRFDADTAYARVGQDGEGVVCIR</sequence>
<dbReference type="AlphaFoldDB" id="A0AAD7M7A9"/>
<protein>
    <submittedName>
        <fullName evidence="1">Uncharacterized protein</fullName>
    </submittedName>
</protein>
<proteinExistence type="predicted"/>
<evidence type="ECO:0000313" key="1">
    <source>
        <dbReference type="EMBL" id="KAJ7704408.1"/>
    </source>
</evidence>
<accession>A0AAD7M7A9</accession>
<comment type="caution">
    <text evidence="1">The sequence shown here is derived from an EMBL/GenBank/DDBJ whole genome shotgun (WGS) entry which is preliminary data.</text>
</comment>
<dbReference type="EMBL" id="JARKIE010000010">
    <property type="protein sequence ID" value="KAJ7704408.1"/>
    <property type="molecule type" value="Genomic_DNA"/>
</dbReference>